<protein>
    <submittedName>
        <fullName evidence="1">Uncharacterized protein</fullName>
    </submittedName>
</protein>
<gene>
    <name evidence="1" type="ORF">CLEI1391_LOCUS20161</name>
</gene>
<dbReference type="EMBL" id="HBFB01035835">
    <property type="protein sequence ID" value="CAD8695975.1"/>
    <property type="molecule type" value="Transcribed_RNA"/>
</dbReference>
<sequence>MSACVQAAMGAWAPLHQACDQMWLRIDWPGQQLFGAAELQSTGQALPNVTYLCLHLPCWQLSPLFWGSLGCLPHLRQLKLSHLSRVDPTALGVWCAAAQTPSTVVLRTPSNWVFTAARMATAVERVKQQLRQEGVQGVVTLECAEHDEECDIIEAGDEGGDNDGDHA</sequence>
<dbReference type="AlphaFoldDB" id="A0A7S0S6R8"/>
<name>A0A7S0S6R8_9CHLO</name>
<proteinExistence type="predicted"/>
<organism evidence="1">
    <name type="scientific">Chlamydomonas leiostraca</name>
    <dbReference type="NCBI Taxonomy" id="1034604"/>
    <lineage>
        <taxon>Eukaryota</taxon>
        <taxon>Viridiplantae</taxon>
        <taxon>Chlorophyta</taxon>
        <taxon>core chlorophytes</taxon>
        <taxon>Chlorophyceae</taxon>
        <taxon>CS clade</taxon>
        <taxon>Chlamydomonadales</taxon>
        <taxon>Chlamydomonadaceae</taxon>
        <taxon>Chlamydomonas</taxon>
    </lineage>
</organism>
<evidence type="ECO:0000313" key="1">
    <source>
        <dbReference type="EMBL" id="CAD8695975.1"/>
    </source>
</evidence>
<reference evidence="1" key="1">
    <citation type="submission" date="2021-01" db="EMBL/GenBank/DDBJ databases">
        <authorList>
            <person name="Corre E."/>
            <person name="Pelletier E."/>
            <person name="Niang G."/>
            <person name="Scheremetjew M."/>
            <person name="Finn R."/>
            <person name="Kale V."/>
            <person name="Holt S."/>
            <person name="Cochrane G."/>
            <person name="Meng A."/>
            <person name="Brown T."/>
            <person name="Cohen L."/>
        </authorList>
    </citation>
    <scope>NUCLEOTIDE SEQUENCE</scope>
    <source>
        <strain evidence="1">SAG 11-49</strain>
    </source>
</reference>
<accession>A0A7S0S6R8</accession>